<dbReference type="PANTHER" id="PTHR12022">
    <property type="entry name" value="UBIQUINOL-CYTOCHROME C REDUCTASE COMPLEX 14 KD PROTEIN"/>
    <property type="match status" value="1"/>
</dbReference>
<comment type="subcellular location">
    <subcellularLocation>
        <location evidence="1">Mitochondrion inner membrane</location>
        <topology evidence="1">Peripheral membrane protein</topology>
        <orientation evidence="1">Matrix side</orientation>
    </subcellularLocation>
</comment>
<evidence type="ECO:0000256" key="10">
    <source>
        <dbReference type="ARBA" id="ARBA00031021"/>
    </source>
</evidence>
<keyword evidence="7" id="KW-0249">Electron transport</keyword>
<comment type="similarity">
    <text evidence="2">Belongs to the UQCRB/QCR7 family.</text>
</comment>
<dbReference type="SUPFAM" id="SSF81524">
    <property type="entry name" value="14 kDa protein of cytochrome bc1 complex (Ubiquinol-cytochrome c reductase)"/>
    <property type="match status" value="1"/>
</dbReference>
<dbReference type="InterPro" id="IPR036544">
    <property type="entry name" value="QCR7_sf"/>
</dbReference>
<protein>
    <recommendedName>
        <fullName evidence="3">Cytochrome b-c1 complex subunit 7</fullName>
    </recommendedName>
    <alternativeName>
        <fullName evidence="10">Complex III subunit VII</fullName>
    </alternativeName>
    <alternativeName>
        <fullName evidence="11">Ubiquinol-cytochrome c reductase complex 14 kDa protein</fullName>
    </alternativeName>
</protein>
<evidence type="ECO:0000256" key="5">
    <source>
        <dbReference type="ARBA" id="ARBA00022660"/>
    </source>
</evidence>
<dbReference type="Proteomes" id="UP001642483">
    <property type="component" value="Unassembled WGS sequence"/>
</dbReference>
<keyword evidence="14" id="KW-1185">Reference proteome</keyword>
<evidence type="ECO:0000256" key="3">
    <source>
        <dbReference type="ARBA" id="ARBA00016323"/>
    </source>
</evidence>
<comment type="subunit">
    <text evidence="12">Component of the ubiquinol-cytochrome c oxidoreductase (cytochrome b-c1 complex, complex III, CIII), a multisubunit enzyme composed of 3 respiratory subunits cytochrome b, cytochrome c1 and Rieske protein, 2 core protein subunits, and additional low-molecular weight protein subunits. The complex exists as an obligatory dimer and forms supercomplexes (SCs) in the inner mitochondrial membrane with cytochrome c oxidase (complex IV, CIV).</text>
</comment>
<dbReference type="Pfam" id="PF02271">
    <property type="entry name" value="UCR_14kD"/>
    <property type="match status" value="1"/>
</dbReference>
<dbReference type="InterPro" id="IPR003197">
    <property type="entry name" value="QCR7"/>
</dbReference>
<reference evidence="13 14" key="1">
    <citation type="submission" date="2024-02" db="EMBL/GenBank/DDBJ databases">
        <authorList>
            <person name="Daric V."/>
            <person name="Darras S."/>
        </authorList>
    </citation>
    <scope>NUCLEOTIDE SEQUENCE [LARGE SCALE GENOMIC DNA]</scope>
</reference>
<evidence type="ECO:0000256" key="7">
    <source>
        <dbReference type="ARBA" id="ARBA00022982"/>
    </source>
</evidence>
<gene>
    <name evidence="13" type="ORF">CVLEPA_LOCUS11004</name>
</gene>
<evidence type="ECO:0000256" key="6">
    <source>
        <dbReference type="ARBA" id="ARBA00022792"/>
    </source>
</evidence>
<evidence type="ECO:0000313" key="14">
    <source>
        <dbReference type="Proteomes" id="UP001642483"/>
    </source>
</evidence>
<evidence type="ECO:0000256" key="9">
    <source>
        <dbReference type="ARBA" id="ARBA00023136"/>
    </source>
</evidence>
<proteinExistence type="inferred from homology"/>
<evidence type="ECO:0000256" key="11">
    <source>
        <dbReference type="ARBA" id="ARBA00032927"/>
    </source>
</evidence>
<comment type="caution">
    <text evidence="13">The sequence shown here is derived from an EMBL/GenBank/DDBJ whole genome shotgun (WGS) entry which is preliminary data.</text>
</comment>
<dbReference type="PANTHER" id="PTHR12022:SF0">
    <property type="entry name" value="CYTOCHROME B-C1 COMPLEX SUBUNIT 7"/>
    <property type="match status" value="1"/>
</dbReference>
<accession>A0ABP0FQG7</accession>
<sequence length="183" mass="21575">MSATKWGVQVLSKVKPARSVNINWEVGKHRNQLELIQEDAGKLERNLQKINYTASEYCKVGLLHHDQLKESDPVVQEARKRMTDEEVQARYFRVNRALLMSANHQILPQDEWTPMDADHNYLQEHLNDARNEMKEKKLMKCATLDFEDRQDRLLSIPFRFMNYIEISRMRQKLKAQLVAPQLA</sequence>
<keyword evidence="5" id="KW-0679">Respiratory chain</keyword>
<keyword evidence="4" id="KW-0813">Transport</keyword>
<evidence type="ECO:0000256" key="8">
    <source>
        <dbReference type="ARBA" id="ARBA00023128"/>
    </source>
</evidence>
<keyword evidence="9" id="KW-0472">Membrane</keyword>
<evidence type="ECO:0000256" key="1">
    <source>
        <dbReference type="ARBA" id="ARBA00004443"/>
    </source>
</evidence>
<evidence type="ECO:0000256" key="4">
    <source>
        <dbReference type="ARBA" id="ARBA00022448"/>
    </source>
</evidence>
<evidence type="ECO:0000256" key="12">
    <source>
        <dbReference type="ARBA" id="ARBA00038521"/>
    </source>
</evidence>
<keyword evidence="6" id="KW-0999">Mitochondrion inner membrane</keyword>
<evidence type="ECO:0000313" key="13">
    <source>
        <dbReference type="EMBL" id="CAK8680749.1"/>
    </source>
</evidence>
<dbReference type="EMBL" id="CAWYQH010000079">
    <property type="protein sequence ID" value="CAK8680749.1"/>
    <property type="molecule type" value="Genomic_DNA"/>
</dbReference>
<keyword evidence="8" id="KW-0496">Mitochondrion</keyword>
<dbReference type="Gene3D" id="1.10.1090.10">
    <property type="entry name" value="Cytochrome b-c1 complex subunit 7"/>
    <property type="match status" value="1"/>
</dbReference>
<organism evidence="13 14">
    <name type="scientific">Clavelina lepadiformis</name>
    <name type="common">Light-bulb sea squirt</name>
    <name type="synonym">Ascidia lepadiformis</name>
    <dbReference type="NCBI Taxonomy" id="159417"/>
    <lineage>
        <taxon>Eukaryota</taxon>
        <taxon>Metazoa</taxon>
        <taxon>Chordata</taxon>
        <taxon>Tunicata</taxon>
        <taxon>Ascidiacea</taxon>
        <taxon>Aplousobranchia</taxon>
        <taxon>Clavelinidae</taxon>
        <taxon>Clavelina</taxon>
    </lineage>
</organism>
<name>A0ABP0FQG7_CLALP</name>
<evidence type="ECO:0000256" key="2">
    <source>
        <dbReference type="ARBA" id="ARBA00008554"/>
    </source>
</evidence>